<comment type="caution">
    <text evidence="1">The sequence shown here is derived from an EMBL/GenBank/DDBJ whole genome shotgun (WGS) entry which is preliminary data.</text>
</comment>
<protein>
    <submittedName>
        <fullName evidence="1">Uncharacterized protein</fullName>
    </submittedName>
</protein>
<dbReference type="EMBL" id="JACRWG010000096">
    <property type="protein sequence ID" value="MBC6011029.1"/>
    <property type="molecule type" value="Genomic_DNA"/>
</dbReference>
<evidence type="ECO:0000313" key="1">
    <source>
        <dbReference type="EMBL" id="MBC6011029.1"/>
    </source>
</evidence>
<proteinExistence type="predicted"/>
<name>A0ABR7KE66_9FIRM</name>
<sequence length="189" mass="22610">MKDNYEMVIEYIKCLNSFYPSDEQIEFIKKHRNEIQENDDYRALVRESIEINDALEEYYKKVEQLPEFEVEPALIKKVGTFVTDKIKDNIKDIKNSIDCSLQLTQLIPCATRGGDDYKENEIYLYYYTDEHMLNIQSKEEHNFIVYRGDEELDVIHEESPDPETNMQSYIVEDVYDDENIEILIDEYEE</sequence>
<evidence type="ECO:0000313" key="2">
    <source>
        <dbReference type="Proteomes" id="UP000603474"/>
    </source>
</evidence>
<dbReference type="RefSeq" id="WP_187013062.1">
    <property type="nucleotide sequence ID" value="NZ_JACRWG010000096.1"/>
</dbReference>
<reference evidence="1 2" key="1">
    <citation type="submission" date="2020-08" db="EMBL/GenBank/DDBJ databases">
        <authorList>
            <person name="Liu C."/>
            <person name="Sun Q."/>
        </authorList>
    </citation>
    <scope>NUCLEOTIDE SEQUENCE [LARGE SCALE GENOMIC DNA]</scope>
    <source>
        <strain evidence="1 2">NSJ-22</strain>
    </source>
</reference>
<accession>A0ABR7KE66</accession>
<gene>
    <name evidence="1" type="ORF">H8909_12555</name>
</gene>
<keyword evidence="2" id="KW-1185">Reference proteome</keyword>
<dbReference type="Proteomes" id="UP000603474">
    <property type="component" value="Unassembled WGS sequence"/>
</dbReference>
<organism evidence="1 2">
    <name type="scientific">Catenibacterium faecis</name>
    <dbReference type="NCBI Taxonomy" id="2764323"/>
    <lineage>
        <taxon>Bacteria</taxon>
        <taxon>Bacillati</taxon>
        <taxon>Bacillota</taxon>
        <taxon>Erysipelotrichia</taxon>
        <taxon>Erysipelotrichales</taxon>
        <taxon>Coprobacillaceae</taxon>
        <taxon>Catenibacterium</taxon>
    </lineage>
</organism>